<protein>
    <submittedName>
        <fullName evidence="2">FeoB-associated Cys-rich membrane protein</fullName>
    </submittedName>
</protein>
<keyword evidence="3" id="KW-1185">Reference proteome</keyword>
<evidence type="ECO:0000256" key="1">
    <source>
        <dbReference type="SAM" id="Phobius"/>
    </source>
</evidence>
<accession>A0ABV1ENJ1</accession>
<dbReference type="Proteomes" id="UP001440599">
    <property type="component" value="Unassembled WGS sequence"/>
</dbReference>
<gene>
    <name evidence="2" type="ORF">WMO45_06480</name>
</gene>
<evidence type="ECO:0000313" key="3">
    <source>
        <dbReference type="Proteomes" id="UP001440599"/>
    </source>
</evidence>
<name>A0ABV1ENJ1_9FIRM</name>
<comment type="caution">
    <text evidence="2">The sequence shown here is derived from an EMBL/GenBank/DDBJ whole genome shotgun (WGS) entry which is preliminary data.</text>
</comment>
<proteinExistence type="predicted"/>
<dbReference type="EMBL" id="JBBMFT010000003">
    <property type="protein sequence ID" value="MEQ2456166.1"/>
    <property type="molecule type" value="Genomic_DNA"/>
</dbReference>
<reference evidence="2 3" key="1">
    <citation type="submission" date="2024-03" db="EMBL/GenBank/DDBJ databases">
        <title>Human intestinal bacterial collection.</title>
        <authorList>
            <person name="Pauvert C."/>
            <person name="Hitch T.C.A."/>
            <person name="Clavel T."/>
        </authorList>
    </citation>
    <scope>NUCLEOTIDE SEQUENCE [LARGE SCALE GENOMIC DNA]</scope>
    <source>
        <strain evidence="2 3">CLA-AP-H34</strain>
    </source>
</reference>
<organism evidence="2 3">
    <name type="scientific">Flavonifractor hominis</name>
    <dbReference type="NCBI Taxonomy" id="3133178"/>
    <lineage>
        <taxon>Bacteria</taxon>
        <taxon>Bacillati</taxon>
        <taxon>Bacillota</taxon>
        <taxon>Clostridia</taxon>
        <taxon>Eubacteriales</taxon>
        <taxon>Oscillospiraceae</taxon>
        <taxon>Flavonifractor</taxon>
    </lineage>
</organism>
<keyword evidence="1" id="KW-1133">Transmembrane helix</keyword>
<sequence>MIKYLIYIGVAALIIWAIVYLIYRFHQSLKGKRGCGCGGCSSCPHTWCRHREK</sequence>
<evidence type="ECO:0000313" key="2">
    <source>
        <dbReference type="EMBL" id="MEQ2456166.1"/>
    </source>
</evidence>
<keyword evidence="1" id="KW-0472">Membrane</keyword>
<feature type="transmembrane region" description="Helical" evidence="1">
    <location>
        <begin position="6"/>
        <end position="23"/>
    </location>
</feature>
<dbReference type="Pfam" id="PF12669">
    <property type="entry name" value="FeoB_associated"/>
    <property type="match status" value="1"/>
</dbReference>
<dbReference type="RefSeq" id="WP_349139749.1">
    <property type="nucleotide sequence ID" value="NZ_JBBMFT010000003.1"/>
</dbReference>
<keyword evidence="1" id="KW-0812">Transmembrane</keyword>